<evidence type="ECO:0000313" key="5">
    <source>
        <dbReference type="Proteomes" id="UP000030661"/>
    </source>
</evidence>
<dbReference type="InterPro" id="IPR000719">
    <property type="entry name" value="Prot_kinase_dom"/>
</dbReference>
<dbReference type="Proteomes" id="UP000030661">
    <property type="component" value="Unassembled WGS sequence"/>
</dbReference>
<protein>
    <submittedName>
        <fullName evidence="4">Predicted unusual protein kinase</fullName>
    </submittedName>
</protein>
<feature type="domain" description="Protein kinase" evidence="3">
    <location>
        <begin position="111"/>
        <end position="454"/>
    </location>
</feature>
<dbReference type="CDD" id="cd05121">
    <property type="entry name" value="ABC1_ADCK3-like"/>
    <property type="match status" value="1"/>
</dbReference>
<feature type="transmembrane region" description="Helical" evidence="2">
    <location>
        <begin position="480"/>
        <end position="502"/>
    </location>
</feature>
<evidence type="ECO:0000256" key="2">
    <source>
        <dbReference type="SAM" id="Phobius"/>
    </source>
</evidence>
<keyword evidence="5" id="KW-1185">Reference proteome</keyword>
<keyword evidence="4" id="KW-0808">Transferase</keyword>
<comment type="similarity">
    <text evidence="1">Belongs to the protein kinase superfamily. ADCK protein kinase family.</text>
</comment>
<keyword evidence="4" id="KW-0418">Kinase</keyword>
<dbReference type="InterPro" id="IPR050154">
    <property type="entry name" value="UbiB_kinase"/>
</dbReference>
<dbReference type="PANTHER" id="PTHR10566">
    <property type="entry name" value="CHAPERONE-ACTIVITY OF BC1 COMPLEX CABC1 -RELATED"/>
    <property type="match status" value="1"/>
</dbReference>
<evidence type="ECO:0000256" key="1">
    <source>
        <dbReference type="ARBA" id="ARBA00009670"/>
    </source>
</evidence>
<dbReference type="GO" id="GO:0004672">
    <property type="term" value="F:protein kinase activity"/>
    <property type="evidence" value="ECO:0007669"/>
    <property type="project" value="InterPro"/>
</dbReference>
<proteinExistence type="inferred from homology"/>
<dbReference type="HOGENOM" id="CLU_006533_0_3_0"/>
<dbReference type="SUPFAM" id="SSF56112">
    <property type="entry name" value="Protein kinase-like (PK-like)"/>
    <property type="match status" value="1"/>
</dbReference>
<dbReference type="STRING" id="1499967.U27_02796"/>
<dbReference type="Pfam" id="PF03109">
    <property type="entry name" value="ABC1"/>
    <property type="match status" value="1"/>
</dbReference>
<evidence type="ECO:0000259" key="3">
    <source>
        <dbReference type="PROSITE" id="PS50011"/>
    </source>
</evidence>
<dbReference type="PROSITE" id="PS50011">
    <property type="entry name" value="PROTEIN_KINASE_DOM"/>
    <property type="match status" value="1"/>
</dbReference>
<dbReference type="PANTHER" id="PTHR10566:SF113">
    <property type="entry name" value="PROTEIN ACTIVITY OF BC1 COMPLEX KINASE 7, CHLOROPLASTIC"/>
    <property type="match status" value="1"/>
</dbReference>
<gene>
    <name evidence="4" type="ORF">U27_02796</name>
</gene>
<dbReference type="GO" id="GO:0005524">
    <property type="term" value="F:ATP binding"/>
    <property type="evidence" value="ECO:0007669"/>
    <property type="project" value="InterPro"/>
</dbReference>
<keyword evidence="2" id="KW-1133">Transmembrane helix</keyword>
<name>A0A081BU30_VECG1</name>
<feature type="transmembrane region" description="Helical" evidence="2">
    <location>
        <begin position="508"/>
        <end position="527"/>
    </location>
</feature>
<accession>A0A081BU30</accession>
<sequence>MRVSVVLWKLVPIVLSFVRDFRRYIFWGTGRTLSEEGHIQRARHLTQTLAELGPTFIKLAQVLSARADVLPPTYLKQLSTLQDKVKPDPTETIKAVISTELHRPPEEVFEDFTDMPLAAASLGQVHRARYGGEDVVVKVLRPRVPQLIQVDLQILFALLTTLNTFISYSPFLRSFTTVLTEFRRVIQEEMNFQLEARHVKMFQHNLAHEKWVLIPKVYDELTTRRVIVLQFLEGVKINQVEKLEQMGIDIDLVIRRLARIYIHQVMIDGLLHADPHPGNILVDSQSRIIILDFGMVIRIDASFKRHLIKYAIALANNDVESMVHEMYELQLVEPGTNKALLRDLAVLMLEIQEQGKISARKVQQMMNALMNAFYEFPFTLPSELVYIARATSLIEGIGFIHDPWFDAVAVGRPIIKEMAKDVLQEELQGGILEILQQWTKQSYHTISALQDSIIKLDREQLRIHLHPSDMQSLSTMMGGIARRIVAGLCLVCSGMILSAIYIRTGNTGILWVGVVGCSLGFIFLLLLPDKIRHPRQQRFLQKQLEMVTTEEGELFKSLVISQMSREEHEKAEAQRQKSSQQ</sequence>
<dbReference type="Gene3D" id="1.10.510.10">
    <property type="entry name" value="Transferase(Phosphotransferase) domain 1"/>
    <property type="match status" value="1"/>
</dbReference>
<dbReference type="InterPro" id="IPR011009">
    <property type="entry name" value="Kinase-like_dom_sf"/>
</dbReference>
<reference evidence="4 5" key="1">
    <citation type="journal article" date="2015" name="PeerJ">
        <title>First genomic representation of candidate bacterial phylum KSB3 points to enhanced environmental sensing as a trigger of wastewater bulking.</title>
        <authorList>
            <person name="Sekiguchi Y."/>
            <person name="Ohashi A."/>
            <person name="Parks D.H."/>
            <person name="Yamauchi T."/>
            <person name="Tyson G.W."/>
            <person name="Hugenholtz P."/>
        </authorList>
    </citation>
    <scope>NUCLEOTIDE SEQUENCE [LARGE SCALE GENOMIC DNA]</scope>
</reference>
<dbReference type="eggNOG" id="COG0661">
    <property type="taxonomic scope" value="Bacteria"/>
</dbReference>
<dbReference type="AlphaFoldDB" id="A0A081BU30"/>
<keyword evidence="2" id="KW-0812">Transmembrane</keyword>
<keyword evidence="2" id="KW-0472">Membrane</keyword>
<organism evidence="4 5">
    <name type="scientific">Vecturithrix granuli</name>
    <dbReference type="NCBI Taxonomy" id="1499967"/>
    <lineage>
        <taxon>Bacteria</taxon>
        <taxon>Candidatus Moduliflexota</taxon>
        <taxon>Candidatus Vecturitrichia</taxon>
        <taxon>Candidatus Vecturitrichales</taxon>
        <taxon>Candidatus Vecturitrichaceae</taxon>
        <taxon>Candidatus Vecturithrix</taxon>
    </lineage>
</organism>
<dbReference type="InterPro" id="IPR004147">
    <property type="entry name" value="ABC1_dom"/>
</dbReference>
<dbReference type="EMBL" id="DF820464">
    <property type="protein sequence ID" value="GAK55835.1"/>
    <property type="molecule type" value="Genomic_DNA"/>
</dbReference>
<evidence type="ECO:0000313" key="4">
    <source>
        <dbReference type="EMBL" id="GAK55835.1"/>
    </source>
</evidence>